<keyword evidence="5" id="KW-1185">Reference proteome</keyword>
<protein>
    <submittedName>
        <fullName evidence="4">PASTA domain protein</fullName>
    </submittedName>
</protein>
<evidence type="ECO:0000256" key="2">
    <source>
        <dbReference type="SAM" id="Phobius"/>
    </source>
</evidence>
<dbReference type="EMBL" id="AWEY01000007">
    <property type="protein sequence ID" value="ERK40250.1"/>
    <property type="molecule type" value="Genomic_DNA"/>
</dbReference>
<sequence length="234" mass="25585">MKSSEFIRKFKSWYLWGNIMAMAAVVAGLLIGVRYGIDVYTHHGEAIAVPDLKHLKYADALHILQDKRLEIAVSDTGYVKNLPPDCILEQIPAAGSKVKAGHIIYVIINSSHSPTLALPDIIDNSSLREAMAKLTAMGFILGTPQMVTGEKDWVYGVTVRGRHVVAGERISTEDSLVIQVGNGMRSSEDDIDFIDPARLPGEEEGDVDEFDVVTTPDPSEPAHKPETPQKPSNP</sequence>
<dbReference type="CDD" id="cd06577">
    <property type="entry name" value="PASTA_pknB"/>
    <property type="match status" value="1"/>
</dbReference>
<dbReference type="Proteomes" id="UP000016648">
    <property type="component" value="Unassembled WGS sequence"/>
</dbReference>
<gene>
    <name evidence="4" type="ORF">HMPREF9135_0499</name>
</gene>
<keyword evidence="2" id="KW-0812">Transmembrane</keyword>
<dbReference type="RefSeq" id="WP_021588748.1">
    <property type="nucleotide sequence ID" value="NZ_AWEY01000007.1"/>
</dbReference>
<evidence type="ECO:0000259" key="3">
    <source>
        <dbReference type="PROSITE" id="PS51178"/>
    </source>
</evidence>
<dbReference type="AlphaFoldDB" id="U2NQB7"/>
<feature type="transmembrane region" description="Helical" evidence="2">
    <location>
        <begin position="12"/>
        <end position="33"/>
    </location>
</feature>
<dbReference type="PATRIC" id="fig|1115809.3.peg.318"/>
<dbReference type="SUPFAM" id="SSF54184">
    <property type="entry name" value="Penicillin-binding protein 2x (pbp-2x), c-terminal domain"/>
    <property type="match status" value="1"/>
</dbReference>
<comment type="caution">
    <text evidence="4">The sequence shown here is derived from an EMBL/GenBank/DDBJ whole genome shotgun (WGS) entry which is preliminary data.</text>
</comment>
<feature type="compositionally biased region" description="Acidic residues" evidence="1">
    <location>
        <begin position="202"/>
        <end position="211"/>
    </location>
</feature>
<feature type="region of interest" description="Disordered" evidence="1">
    <location>
        <begin position="187"/>
        <end position="234"/>
    </location>
</feature>
<proteinExistence type="predicted"/>
<evidence type="ECO:0000256" key="1">
    <source>
        <dbReference type="SAM" id="MobiDB-lite"/>
    </source>
</evidence>
<name>U2NQB7_9BACT</name>
<evidence type="ECO:0000313" key="5">
    <source>
        <dbReference type="Proteomes" id="UP000016648"/>
    </source>
</evidence>
<keyword evidence="2" id="KW-0472">Membrane</keyword>
<evidence type="ECO:0000313" key="4">
    <source>
        <dbReference type="EMBL" id="ERK40250.1"/>
    </source>
</evidence>
<dbReference type="Gene3D" id="3.30.10.20">
    <property type="match status" value="1"/>
</dbReference>
<accession>U2NQB7</accession>
<organism evidence="4 5">
    <name type="scientific">Segatella baroniae F0067</name>
    <dbReference type="NCBI Taxonomy" id="1115809"/>
    <lineage>
        <taxon>Bacteria</taxon>
        <taxon>Pseudomonadati</taxon>
        <taxon>Bacteroidota</taxon>
        <taxon>Bacteroidia</taxon>
        <taxon>Bacteroidales</taxon>
        <taxon>Prevotellaceae</taxon>
        <taxon>Segatella</taxon>
    </lineage>
</organism>
<keyword evidence="2" id="KW-1133">Transmembrane helix</keyword>
<reference evidence="4 5" key="1">
    <citation type="submission" date="2013-08" db="EMBL/GenBank/DDBJ databases">
        <authorList>
            <person name="Durkin A.S."/>
            <person name="Haft D.R."/>
            <person name="McCorrison J."/>
            <person name="Torralba M."/>
            <person name="Gillis M."/>
            <person name="Haft D.H."/>
            <person name="Methe B."/>
            <person name="Sutton G."/>
            <person name="Nelson K.E."/>
        </authorList>
    </citation>
    <scope>NUCLEOTIDE SEQUENCE [LARGE SCALE GENOMIC DNA]</scope>
    <source>
        <strain evidence="4 5">F0067</strain>
    </source>
</reference>
<dbReference type="PROSITE" id="PS51178">
    <property type="entry name" value="PASTA"/>
    <property type="match status" value="1"/>
</dbReference>
<feature type="domain" description="PASTA" evidence="3">
    <location>
        <begin position="44"/>
        <end position="110"/>
    </location>
</feature>
<dbReference type="Pfam" id="PF03793">
    <property type="entry name" value="PASTA"/>
    <property type="match status" value="1"/>
</dbReference>
<dbReference type="InterPro" id="IPR005543">
    <property type="entry name" value="PASTA_dom"/>
</dbReference>